<organism evidence="2 4">
    <name type="scientific">Heyndrickxia ginsengihumi</name>
    <dbReference type="NCBI Taxonomy" id="363870"/>
    <lineage>
        <taxon>Bacteria</taxon>
        <taxon>Bacillati</taxon>
        <taxon>Bacillota</taxon>
        <taxon>Bacilli</taxon>
        <taxon>Bacillales</taxon>
        <taxon>Bacillaceae</taxon>
        <taxon>Heyndrickxia</taxon>
    </lineage>
</organism>
<evidence type="ECO:0000313" key="3">
    <source>
        <dbReference type="EMBL" id="NEY20256.1"/>
    </source>
</evidence>
<dbReference type="Gene3D" id="3.40.50.150">
    <property type="entry name" value="Vaccinia Virus protein VP39"/>
    <property type="match status" value="1"/>
</dbReference>
<evidence type="ECO:0000313" key="4">
    <source>
        <dbReference type="Proteomes" id="UP000030588"/>
    </source>
</evidence>
<accession>A0A0A6VF78</accession>
<dbReference type="AlphaFoldDB" id="A0A0A6VF78"/>
<dbReference type="Pfam" id="PF08241">
    <property type="entry name" value="Methyltransf_11"/>
    <property type="match status" value="1"/>
</dbReference>
<reference evidence="3 5" key="3">
    <citation type="submission" date="2020-03" db="EMBL/GenBank/DDBJ databases">
        <title>Bacillus aquiflavi sp. nov., isolated from yellow water of strong flavor Chinese baijiu in Yibin region of China.</title>
        <authorList>
            <person name="Xie J."/>
        </authorList>
    </citation>
    <scope>NUCLEOTIDE SEQUENCE [LARGE SCALE GENOMIC DNA]</scope>
    <source>
        <strain evidence="3 5">Gsoil 114</strain>
    </source>
</reference>
<evidence type="ECO:0000313" key="2">
    <source>
        <dbReference type="EMBL" id="KHD86226.1"/>
    </source>
</evidence>
<dbReference type="Proteomes" id="UP000476934">
    <property type="component" value="Unassembled WGS sequence"/>
</dbReference>
<dbReference type="PANTHER" id="PTHR43591">
    <property type="entry name" value="METHYLTRANSFERASE"/>
    <property type="match status" value="1"/>
</dbReference>
<dbReference type="InterPro" id="IPR013216">
    <property type="entry name" value="Methyltransf_11"/>
</dbReference>
<dbReference type="CDD" id="cd02440">
    <property type="entry name" value="AdoMet_MTases"/>
    <property type="match status" value="1"/>
</dbReference>
<proteinExistence type="predicted"/>
<reference evidence="2 4" key="1">
    <citation type="submission" date="2014-10" db="EMBL/GenBank/DDBJ databases">
        <title>Draft genome of phytase producing Bacillus ginsengihumi strain M2.11.</title>
        <authorList>
            <person name="Toymentseva A."/>
            <person name="Boulygina E.A."/>
            <person name="Kazakov S.V."/>
            <person name="Kayumov I."/>
            <person name="Suleimanova A.D."/>
            <person name="Mardanova A.M."/>
            <person name="Maria S.N."/>
            <person name="Sergey M.Y."/>
            <person name="Sharipova M.R."/>
        </authorList>
    </citation>
    <scope>NUCLEOTIDE SEQUENCE [LARGE SCALE GENOMIC DNA]</scope>
    <source>
        <strain evidence="2 4">M2.11</strain>
    </source>
</reference>
<keyword evidence="2" id="KW-0808">Transferase</keyword>
<sequence length="256" mass="29481">MGDNKSDVQQQFGRSAESYVQSKLHKEGKDLQKLVSIAHIDGSEKVLDIATGGGHTANAFAPIVNEVTALDLTKEMLVAAERFIKENGHENVQFVRGDAEKLPFSDETFNIVTCRIAPHHFPNIKTFVSEVYRVLKKDGQFLLDDNVVPELTAFDQFYNTIEKMRDYSHFRAWKKSEWLQLLEATGFVIQEWHRFEKQFTFEPWCNRMNLSITKKDELTTYMINTSEEIRKKFAIIIENNKVISFKGEAVVLKAVK</sequence>
<gene>
    <name evidence="3" type="ORF">G4D61_09830</name>
    <name evidence="2" type="ORF">NG54_04165</name>
</gene>
<keyword evidence="5" id="KW-1185">Reference proteome</keyword>
<reference evidence="3 5" key="2">
    <citation type="submission" date="2020-02" db="EMBL/GenBank/DDBJ databases">
        <authorList>
            <person name="Feng H."/>
        </authorList>
    </citation>
    <scope>NUCLEOTIDE SEQUENCE [LARGE SCALE GENOMIC DNA]</scope>
    <source>
        <strain evidence="3 5">Gsoil 114</strain>
    </source>
</reference>
<dbReference type="GO" id="GO:0032259">
    <property type="term" value="P:methylation"/>
    <property type="evidence" value="ECO:0007669"/>
    <property type="project" value="UniProtKB-KW"/>
</dbReference>
<dbReference type="EMBL" id="JRUN01000008">
    <property type="protein sequence ID" value="KHD86226.1"/>
    <property type="molecule type" value="Genomic_DNA"/>
</dbReference>
<dbReference type="OrthoDB" id="43862at2"/>
<evidence type="ECO:0000259" key="1">
    <source>
        <dbReference type="Pfam" id="PF08241"/>
    </source>
</evidence>
<keyword evidence="2" id="KW-0489">Methyltransferase</keyword>
<dbReference type="EMBL" id="JAAIWK010000014">
    <property type="protein sequence ID" value="NEY20256.1"/>
    <property type="molecule type" value="Genomic_DNA"/>
</dbReference>
<feature type="domain" description="Methyltransferase type 11" evidence="1">
    <location>
        <begin position="47"/>
        <end position="142"/>
    </location>
</feature>
<dbReference type="SUPFAM" id="SSF53335">
    <property type="entry name" value="S-adenosyl-L-methionine-dependent methyltransferases"/>
    <property type="match status" value="1"/>
</dbReference>
<dbReference type="GO" id="GO:0008757">
    <property type="term" value="F:S-adenosylmethionine-dependent methyltransferase activity"/>
    <property type="evidence" value="ECO:0007669"/>
    <property type="project" value="InterPro"/>
</dbReference>
<protein>
    <submittedName>
        <fullName evidence="3">Methyltransferase domain-containing protein</fullName>
    </submittedName>
    <submittedName>
        <fullName evidence="2">SAM-dependent methyltransferase</fullName>
    </submittedName>
</protein>
<dbReference type="STRING" id="363870.NG54_04165"/>
<dbReference type="RefSeq" id="WP_025726956.1">
    <property type="nucleotide sequence ID" value="NZ_JAAIWK010000014.1"/>
</dbReference>
<name>A0A0A6VF78_9BACI</name>
<dbReference type="Proteomes" id="UP000030588">
    <property type="component" value="Unassembled WGS sequence"/>
</dbReference>
<evidence type="ECO:0000313" key="5">
    <source>
        <dbReference type="Proteomes" id="UP000476934"/>
    </source>
</evidence>
<dbReference type="InterPro" id="IPR029063">
    <property type="entry name" value="SAM-dependent_MTases_sf"/>
</dbReference>
<comment type="caution">
    <text evidence="2">The sequence shown here is derived from an EMBL/GenBank/DDBJ whole genome shotgun (WGS) entry which is preliminary data.</text>
</comment>